<keyword evidence="6" id="KW-0472">Membrane</keyword>
<accession>A0A1G4IKH8</accession>
<dbReference type="Proteomes" id="UP000195570">
    <property type="component" value="Unassembled WGS sequence"/>
</dbReference>
<dbReference type="Pfam" id="PF13206">
    <property type="entry name" value="VSG_B"/>
    <property type="match status" value="1"/>
</dbReference>
<name>A0A1G4IKH8_TRYEQ</name>
<dbReference type="EMBL" id="CZPT02001963">
    <property type="protein sequence ID" value="SCU73031.1"/>
    <property type="molecule type" value="Genomic_DNA"/>
</dbReference>
<gene>
    <name evidence="11" type="ORF">TEOVI_000461500</name>
</gene>
<dbReference type="RefSeq" id="XP_067083465.1">
    <property type="nucleotide sequence ID" value="XM_067227364.1"/>
</dbReference>
<feature type="region of interest" description="Disordered" evidence="9">
    <location>
        <begin position="154"/>
        <end position="173"/>
    </location>
</feature>
<evidence type="ECO:0000313" key="12">
    <source>
        <dbReference type="Proteomes" id="UP000195570"/>
    </source>
</evidence>
<evidence type="ECO:0000256" key="5">
    <source>
        <dbReference type="ARBA" id="ARBA00022729"/>
    </source>
</evidence>
<keyword evidence="4" id="KW-0336">GPI-anchor</keyword>
<comment type="function">
    <text evidence="1">VSG forms a coat on the surface of the parasite. The trypanosome evades the immune response of the host by expressing a series of antigenically distinct VSGs from an estimated 1000 VSG genes.</text>
</comment>
<protein>
    <submittedName>
        <fullName evidence="11">Trypanosomal VSG domain containing protein, putative</fullName>
    </submittedName>
</protein>
<keyword evidence="5" id="KW-0732">Signal</keyword>
<evidence type="ECO:0000256" key="3">
    <source>
        <dbReference type="ARBA" id="ARBA00022475"/>
    </source>
</evidence>
<evidence type="ECO:0000256" key="7">
    <source>
        <dbReference type="ARBA" id="ARBA00023180"/>
    </source>
</evidence>
<feature type="region of interest" description="Disordered" evidence="9">
    <location>
        <begin position="1"/>
        <end position="53"/>
    </location>
</feature>
<evidence type="ECO:0000256" key="6">
    <source>
        <dbReference type="ARBA" id="ARBA00023136"/>
    </source>
</evidence>
<evidence type="ECO:0000256" key="9">
    <source>
        <dbReference type="SAM" id="MobiDB-lite"/>
    </source>
</evidence>
<sequence length="173" mass="18099">MEASKTRSAGISADLNAALGPKPDGNTKATVPGAATGRKESCGTPNGDTQGSSAGKTLLADAICVCGSTSGTAASNQACGLQTTIADFDFSSDETDVKAQWKSLADQCKAQHHAGKLTAETLRTALKDFDLEIQRPQGTNGVLNNVLGHIARKQPSVRPADTDRQLRLLKRHR</sequence>
<comment type="subcellular location">
    <subcellularLocation>
        <location evidence="2">Cell membrane</location>
        <topology evidence="2">Lipid-anchor</topology>
        <topology evidence="2">GPI-anchor</topology>
    </subcellularLocation>
</comment>
<dbReference type="AlphaFoldDB" id="A0A1G4IKH8"/>
<dbReference type="InterPro" id="IPR025932">
    <property type="entry name" value="Trypano_VSG_B_N_dom"/>
</dbReference>
<evidence type="ECO:0000256" key="8">
    <source>
        <dbReference type="ARBA" id="ARBA00023288"/>
    </source>
</evidence>
<organism evidence="11 12">
    <name type="scientific">Trypanosoma equiperdum</name>
    <dbReference type="NCBI Taxonomy" id="5694"/>
    <lineage>
        <taxon>Eukaryota</taxon>
        <taxon>Discoba</taxon>
        <taxon>Euglenozoa</taxon>
        <taxon>Kinetoplastea</taxon>
        <taxon>Metakinetoplastina</taxon>
        <taxon>Trypanosomatida</taxon>
        <taxon>Trypanosomatidae</taxon>
        <taxon>Trypanosoma</taxon>
    </lineage>
</organism>
<evidence type="ECO:0000256" key="2">
    <source>
        <dbReference type="ARBA" id="ARBA00004609"/>
    </source>
</evidence>
<keyword evidence="7" id="KW-0325">Glycoprotein</keyword>
<evidence type="ECO:0000256" key="4">
    <source>
        <dbReference type="ARBA" id="ARBA00022622"/>
    </source>
</evidence>
<dbReference type="GeneID" id="92378555"/>
<feature type="domain" description="Trypanosome variant surface glycoprotein B-type N-terminal" evidence="10">
    <location>
        <begin position="5"/>
        <end position="149"/>
    </location>
</feature>
<proteinExistence type="predicted"/>
<evidence type="ECO:0000313" key="11">
    <source>
        <dbReference type="EMBL" id="SCU73031.1"/>
    </source>
</evidence>
<reference evidence="11" key="1">
    <citation type="submission" date="2016-09" db="EMBL/GenBank/DDBJ databases">
        <authorList>
            <person name="Hebert L."/>
            <person name="Moumen B."/>
        </authorList>
    </citation>
    <scope>NUCLEOTIDE SEQUENCE [LARGE SCALE GENOMIC DNA]</scope>
    <source>
        <strain evidence="11">OVI</strain>
    </source>
</reference>
<dbReference type="GO" id="GO:0098552">
    <property type="term" value="C:side of membrane"/>
    <property type="evidence" value="ECO:0007669"/>
    <property type="project" value="UniProtKB-KW"/>
</dbReference>
<evidence type="ECO:0000259" key="10">
    <source>
        <dbReference type="Pfam" id="PF13206"/>
    </source>
</evidence>
<keyword evidence="3" id="KW-1003">Cell membrane</keyword>
<comment type="caution">
    <text evidence="11">The sequence shown here is derived from an EMBL/GenBank/DDBJ whole genome shotgun (WGS) entry which is preliminary data.</text>
</comment>
<feature type="compositionally biased region" description="Polar residues" evidence="9">
    <location>
        <begin position="43"/>
        <end position="53"/>
    </location>
</feature>
<keyword evidence="12" id="KW-1185">Reference proteome</keyword>
<keyword evidence="8" id="KW-0449">Lipoprotein</keyword>
<dbReference type="GO" id="GO:0005886">
    <property type="term" value="C:plasma membrane"/>
    <property type="evidence" value="ECO:0007669"/>
    <property type="project" value="UniProtKB-SubCell"/>
</dbReference>
<evidence type="ECO:0000256" key="1">
    <source>
        <dbReference type="ARBA" id="ARBA00002523"/>
    </source>
</evidence>
<dbReference type="VEuPathDB" id="TriTrypDB:TEOVI_000461500"/>